<name>A0ABV2K304_SPOPS</name>
<reference evidence="2 3" key="1">
    <citation type="submission" date="2024-06" db="EMBL/GenBank/DDBJ databases">
        <title>Sorghum-associated microbial communities from plants grown in Nebraska, USA.</title>
        <authorList>
            <person name="Schachtman D."/>
        </authorList>
    </citation>
    <scope>NUCLEOTIDE SEQUENCE [LARGE SCALE GENOMIC DNA]</scope>
    <source>
        <strain evidence="2 3">1288</strain>
    </source>
</reference>
<keyword evidence="3" id="KW-1185">Reference proteome</keyword>
<keyword evidence="1" id="KW-1133">Transmembrane helix</keyword>
<dbReference type="Proteomes" id="UP001549104">
    <property type="component" value="Unassembled WGS sequence"/>
</dbReference>
<proteinExistence type="predicted"/>
<dbReference type="RefSeq" id="WP_354312063.1">
    <property type="nucleotide sequence ID" value="NZ_JBEPME010000001.1"/>
</dbReference>
<accession>A0ABV2K304</accession>
<sequence length="42" mass="5018">MDRVVERYDQLKYYMLGWTTVYDWVAGYMIGNPAVMIGWPDI</sequence>
<feature type="transmembrane region" description="Helical" evidence="1">
    <location>
        <begin position="21"/>
        <end position="39"/>
    </location>
</feature>
<protein>
    <submittedName>
        <fullName evidence="2">Uncharacterized protein</fullName>
    </submittedName>
</protein>
<evidence type="ECO:0000256" key="1">
    <source>
        <dbReference type="SAM" id="Phobius"/>
    </source>
</evidence>
<gene>
    <name evidence="2" type="ORF">ABIC55_000548</name>
</gene>
<keyword evidence="1" id="KW-0472">Membrane</keyword>
<comment type="caution">
    <text evidence="2">The sequence shown here is derived from an EMBL/GenBank/DDBJ whole genome shotgun (WGS) entry which is preliminary data.</text>
</comment>
<organism evidence="2 3">
    <name type="scientific">Sporosarcina psychrophila</name>
    <name type="common">Bacillus psychrophilus</name>
    <dbReference type="NCBI Taxonomy" id="1476"/>
    <lineage>
        <taxon>Bacteria</taxon>
        <taxon>Bacillati</taxon>
        <taxon>Bacillota</taxon>
        <taxon>Bacilli</taxon>
        <taxon>Bacillales</taxon>
        <taxon>Caryophanaceae</taxon>
        <taxon>Sporosarcina</taxon>
    </lineage>
</organism>
<evidence type="ECO:0000313" key="3">
    <source>
        <dbReference type="Proteomes" id="UP001549104"/>
    </source>
</evidence>
<evidence type="ECO:0000313" key="2">
    <source>
        <dbReference type="EMBL" id="MET3655464.1"/>
    </source>
</evidence>
<keyword evidence="1" id="KW-0812">Transmembrane</keyword>
<dbReference type="EMBL" id="JBEPME010000001">
    <property type="protein sequence ID" value="MET3655464.1"/>
    <property type="molecule type" value="Genomic_DNA"/>
</dbReference>